<evidence type="ECO:0000313" key="3">
    <source>
        <dbReference type="Proteomes" id="UP000662783"/>
    </source>
</evidence>
<keyword evidence="1" id="KW-0472">Membrane</keyword>
<organism evidence="2 3">
    <name type="scientific">Fulvivirga lutea</name>
    <dbReference type="NCBI Taxonomy" id="2810512"/>
    <lineage>
        <taxon>Bacteria</taxon>
        <taxon>Pseudomonadati</taxon>
        <taxon>Bacteroidota</taxon>
        <taxon>Cytophagia</taxon>
        <taxon>Cytophagales</taxon>
        <taxon>Fulvivirgaceae</taxon>
        <taxon>Fulvivirga</taxon>
    </lineage>
</organism>
<dbReference type="AlphaFoldDB" id="A0A974WFV0"/>
<keyword evidence="1" id="KW-1133">Transmembrane helix</keyword>
<gene>
    <name evidence="2" type="ORF">JR347_00985</name>
</gene>
<accession>A0A974WFV0</accession>
<name>A0A974WFV0_9BACT</name>
<dbReference type="KEGG" id="fuv:JR347_00985"/>
<feature type="transmembrane region" description="Helical" evidence="1">
    <location>
        <begin position="15"/>
        <end position="37"/>
    </location>
</feature>
<keyword evidence="3" id="KW-1185">Reference proteome</keyword>
<proteinExistence type="predicted"/>
<reference evidence="2" key="1">
    <citation type="submission" date="2021-02" db="EMBL/GenBank/DDBJ databases">
        <title>Fulvivirga sp. S481 isolated from sea water.</title>
        <authorList>
            <person name="Bae S.S."/>
            <person name="Baek K."/>
        </authorList>
    </citation>
    <scope>NUCLEOTIDE SEQUENCE</scope>
    <source>
        <strain evidence="2">S481</strain>
    </source>
</reference>
<evidence type="ECO:0000256" key="1">
    <source>
        <dbReference type="SAM" id="Phobius"/>
    </source>
</evidence>
<sequence length="134" mass="15444">MELLEHTIGMNLGKYIILITGLLLTSFSCSTVNPVIFKVYKNKSVDRDGKFTFKSKEKLTLYSDSTYLQWYKHSDGECGLSMNETGQYQIAGDTLILIPEVEVMNFDTKYIMLNNQLYYLDHMDKDGSREPAFK</sequence>
<keyword evidence="1" id="KW-0812">Transmembrane</keyword>
<dbReference type="RefSeq" id="WP_205722202.1">
    <property type="nucleotide sequence ID" value="NZ_CP070608.1"/>
</dbReference>
<protein>
    <submittedName>
        <fullName evidence="2">Uncharacterized protein</fullName>
    </submittedName>
</protein>
<dbReference type="EMBL" id="CP070608">
    <property type="protein sequence ID" value="QSE97693.1"/>
    <property type="molecule type" value="Genomic_DNA"/>
</dbReference>
<dbReference type="Proteomes" id="UP000662783">
    <property type="component" value="Chromosome"/>
</dbReference>
<evidence type="ECO:0000313" key="2">
    <source>
        <dbReference type="EMBL" id="QSE97693.1"/>
    </source>
</evidence>